<dbReference type="Proteomes" id="UP000187013">
    <property type="component" value="Unassembled WGS sequence"/>
</dbReference>
<dbReference type="OrthoDB" id="6910977at2759"/>
<evidence type="ECO:0000256" key="2">
    <source>
        <dbReference type="SAM" id="MobiDB-lite"/>
    </source>
</evidence>
<feature type="domain" description="C2H2-type" evidence="3">
    <location>
        <begin position="194"/>
        <end position="219"/>
    </location>
</feature>
<keyword evidence="1" id="KW-0863">Zinc-finger</keyword>
<reference evidence="4 5" key="1">
    <citation type="submission" date="2016-08" db="EMBL/GenBank/DDBJ databases">
        <title>Draft genome sequence of allopolyploid Zygosaccharomyces rouxii.</title>
        <authorList>
            <person name="Watanabe J."/>
            <person name="Uehara K."/>
            <person name="Mogi Y."/>
            <person name="Tsukioka Y."/>
        </authorList>
    </citation>
    <scope>NUCLEOTIDE SEQUENCE [LARGE SCALE GENOMIC DNA]</scope>
    <source>
        <strain evidence="4 5">NBRC 110957</strain>
    </source>
</reference>
<dbReference type="PROSITE" id="PS00028">
    <property type="entry name" value="ZINC_FINGER_C2H2_1"/>
    <property type="match status" value="1"/>
</dbReference>
<evidence type="ECO:0000313" key="4">
    <source>
        <dbReference type="EMBL" id="GAV51984.1"/>
    </source>
</evidence>
<name>A0A1Q3A8D3_ZYGRO</name>
<dbReference type="GO" id="GO:0008270">
    <property type="term" value="F:zinc ion binding"/>
    <property type="evidence" value="ECO:0007669"/>
    <property type="project" value="UniProtKB-KW"/>
</dbReference>
<keyword evidence="1" id="KW-0479">Metal-binding</keyword>
<dbReference type="SMART" id="SM00355">
    <property type="entry name" value="ZnF_C2H2"/>
    <property type="match status" value="3"/>
</dbReference>
<evidence type="ECO:0000313" key="5">
    <source>
        <dbReference type="Proteomes" id="UP000187013"/>
    </source>
</evidence>
<proteinExistence type="predicted"/>
<accession>A0A1Q3A8D3</accession>
<dbReference type="EMBL" id="BDGX01000032">
    <property type="protein sequence ID" value="GAV51984.1"/>
    <property type="molecule type" value="Genomic_DNA"/>
</dbReference>
<dbReference type="PROSITE" id="PS50157">
    <property type="entry name" value="ZINC_FINGER_C2H2_2"/>
    <property type="match status" value="1"/>
</dbReference>
<sequence>MEGIQLMDFSQELSTPVESLLQPGFFDTWWLEAGDGENVQDGVAPVMSSGPASAPTTVSESNSTIDLISPQILVPKEQDAPGVTIPPTPGLSLLEQLHMDQPLMEVISNKHKRGYYRCTHCPETFSNIFEYASHMDEFDIKREFKCPFSLCPWKILGLPRRPDLRRHCAIQHKDHLPADLKEMLNLKDETYPTLKCPHQYCDKIFHRKDAYNRHIAIVHEKMGSRFNKRMFQILADCPFDKEYDRHRYVKTRMKTRRNSTSGGNGNAVIQRQGRRHSIAIADIQ</sequence>
<dbReference type="AlphaFoldDB" id="A0A1Q3A8D3"/>
<dbReference type="InterPro" id="IPR013087">
    <property type="entry name" value="Znf_C2H2_type"/>
</dbReference>
<gene>
    <name evidence="4" type="ORF">ZYGR_0AF04560</name>
</gene>
<evidence type="ECO:0000256" key="1">
    <source>
        <dbReference type="PROSITE-ProRule" id="PRU00042"/>
    </source>
</evidence>
<keyword evidence="1" id="KW-0862">Zinc</keyword>
<evidence type="ECO:0000259" key="3">
    <source>
        <dbReference type="PROSITE" id="PS50157"/>
    </source>
</evidence>
<dbReference type="Pfam" id="PF00096">
    <property type="entry name" value="zf-C2H2"/>
    <property type="match status" value="2"/>
</dbReference>
<comment type="caution">
    <text evidence="4">The sequence shown here is derived from an EMBL/GenBank/DDBJ whole genome shotgun (WGS) entry which is preliminary data.</text>
</comment>
<protein>
    <recommendedName>
        <fullName evidence="3">C2H2-type domain-containing protein</fullName>
    </recommendedName>
</protein>
<feature type="region of interest" description="Disordered" evidence="2">
    <location>
        <begin position="254"/>
        <end position="276"/>
    </location>
</feature>
<organism evidence="4 5">
    <name type="scientific">Zygosaccharomyces rouxii</name>
    <dbReference type="NCBI Taxonomy" id="4956"/>
    <lineage>
        <taxon>Eukaryota</taxon>
        <taxon>Fungi</taxon>
        <taxon>Dikarya</taxon>
        <taxon>Ascomycota</taxon>
        <taxon>Saccharomycotina</taxon>
        <taxon>Saccharomycetes</taxon>
        <taxon>Saccharomycetales</taxon>
        <taxon>Saccharomycetaceae</taxon>
        <taxon>Zygosaccharomyces</taxon>
    </lineage>
</organism>